<feature type="compositionally biased region" description="Basic and acidic residues" evidence="1">
    <location>
        <begin position="25"/>
        <end position="34"/>
    </location>
</feature>
<proteinExistence type="predicted"/>
<evidence type="ECO:0000313" key="3">
    <source>
        <dbReference type="Proteomes" id="UP001164929"/>
    </source>
</evidence>
<evidence type="ECO:0000256" key="1">
    <source>
        <dbReference type="SAM" id="MobiDB-lite"/>
    </source>
</evidence>
<dbReference type="EMBL" id="JAQIZT010000018">
    <property type="protein sequence ID" value="KAJ6957870.1"/>
    <property type="molecule type" value="Genomic_DNA"/>
</dbReference>
<keyword evidence="3" id="KW-1185">Reference proteome</keyword>
<feature type="region of interest" description="Disordered" evidence="1">
    <location>
        <begin position="13"/>
        <end position="47"/>
    </location>
</feature>
<feature type="compositionally biased region" description="Acidic residues" evidence="1">
    <location>
        <begin position="15"/>
        <end position="24"/>
    </location>
</feature>
<accession>A0AAD6LBY6</accession>
<comment type="caution">
    <text evidence="2">The sequence shown here is derived from an EMBL/GenBank/DDBJ whole genome shotgun (WGS) entry which is preliminary data.</text>
</comment>
<dbReference type="Proteomes" id="UP001164929">
    <property type="component" value="Chromosome 18"/>
</dbReference>
<name>A0AAD6LBY6_9ROSI</name>
<reference evidence="2 3" key="1">
    <citation type="journal article" date="2023" name="Mol. Ecol. Resour.">
        <title>Chromosome-level genome assembly of a triploid poplar Populus alba 'Berolinensis'.</title>
        <authorList>
            <person name="Chen S."/>
            <person name="Yu Y."/>
            <person name="Wang X."/>
            <person name="Wang S."/>
            <person name="Zhang T."/>
            <person name="Zhou Y."/>
            <person name="He R."/>
            <person name="Meng N."/>
            <person name="Wang Y."/>
            <person name="Liu W."/>
            <person name="Liu Z."/>
            <person name="Liu J."/>
            <person name="Guo Q."/>
            <person name="Huang H."/>
            <person name="Sederoff R.R."/>
            <person name="Wang G."/>
            <person name="Qu G."/>
            <person name="Chen S."/>
        </authorList>
    </citation>
    <scope>NUCLEOTIDE SEQUENCE [LARGE SCALE GENOMIC DNA]</scope>
    <source>
        <strain evidence="2">SC-2020</strain>
    </source>
</reference>
<gene>
    <name evidence="2" type="ORF">NC653_039750</name>
</gene>
<sequence>MRMMTMMSFFSLEFEVPDEEEEGGGDGKEKEKRRGNNGADSEEETVKYDVPHKPPCFYWINCVSGEVGFSR</sequence>
<organism evidence="2 3">
    <name type="scientific">Populus alba x Populus x berolinensis</name>
    <dbReference type="NCBI Taxonomy" id="444605"/>
    <lineage>
        <taxon>Eukaryota</taxon>
        <taxon>Viridiplantae</taxon>
        <taxon>Streptophyta</taxon>
        <taxon>Embryophyta</taxon>
        <taxon>Tracheophyta</taxon>
        <taxon>Spermatophyta</taxon>
        <taxon>Magnoliopsida</taxon>
        <taxon>eudicotyledons</taxon>
        <taxon>Gunneridae</taxon>
        <taxon>Pentapetalae</taxon>
        <taxon>rosids</taxon>
        <taxon>fabids</taxon>
        <taxon>Malpighiales</taxon>
        <taxon>Salicaceae</taxon>
        <taxon>Saliceae</taxon>
        <taxon>Populus</taxon>
    </lineage>
</organism>
<evidence type="ECO:0000313" key="2">
    <source>
        <dbReference type="EMBL" id="KAJ6957870.1"/>
    </source>
</evidence>
<protein>
    <submittedName>
        <fullName evidence="2">Uncharacterized protein</fullName>
    </submittedName>
</protein>
<dbReference type="AlphaFoldDB" id="A0AAD6LBY6"/>